<proteinExistence type="predicted"/>
<dbReference type="EMBL" id="CP096040">
    <property type="protein sequence ID" value="USQ93811.1"/>
    <property type="molecule type" value="Genomic_DNA"/>
</dbReference>
<feature type="domain" description="DUF7014" evidence="2">
    <location>
        <begin position="170"/>
        <end position="294"/>
    </location>
</feature>
<reference evidence="3 4" key="1">
    <citation type="submission" date="2022-04" db="EMBL/GenBank/DDBJ databases">
        <title>Genome sequence of soybean root-associated Caulobacter segnis RL271.</title>
        <authorList>
            <person name="Longley R."/>
            <person name="Bonito G."/>
            <person name="Trigodet F."/>
            <person name="Crosson S."/>
            <person name="Fiebig A."/>
        </authorList>
    </citation>
    <scope>NUCLEOTIDE SEQUENCE [LARGE SCALE GENOMIC DNA]</scope>
    <source>
        <strain evidence="3 4">RL271</strain>
    </source>
</reference>
<evidence type="ECO:0008006" key="5">
    <source>
        <dbReference type="Google" id="ProtNLM"/>
    </source>
</evidence>
<evidence type="ECO:0000313" key="3">
    <source>
        <dbReference type="EMBL" id="USQ93811.1"/>
    </source>
</evidence>
<sequence length="301" mass="34018">MAIFELYHQRKQVADRAGQPEVYVYDELPGQLRTQITQIAVDAIGQWDSYGPQNNDWWSEIRGILCRELGVDRLSPAYNHADEVLQFFRSCEDVDICLSILELFCRVIDKVMPDLTHTGATQAPEEAIKEINFRLRRASVGYQYENDHIIRFDSQIIHQEIVKPALNLLNDRRFSGAEEEYLTAHKHYRDGNSKDAVIWANKSFESALKVACDIKGWTYEKGATASQLLKILQANKLWPEYLDASFEQLLATLKTGLPKVRNDAGAHGQGALPRETPDYVAAYALHLAAAKIVLIGEATLA</sequence>
<dbReference type="Proteomes" id="UP001057520">
    <property type="component" value="Chromosome"/>
</dbReference>
<protein>
    <recommendedName>
        <fullName evidence="5">Abortive infection protein-like C-terminal domain-containing protein</fullName>
    </recommendedName>
</protein>
<organism evidence="3 4">
    <name type="scientific">Caulobacter segnis</name>
    <dbReference type="NCBI Taxonomy" id="88688"/>
    <lineage>
        <taxon>Bacteria</taxon>
        <taxon>Pseudomonadati</taxon>
        <taxon>Pseudomonadota</taxon>
        <taxon>Alphaproteobacteria</taxon>
        <taxon>Caulobacterales</taxon>
        <taxon>Caulobacteraceae</taxon>
        <taxon>Caulobacter</taxon>
    </lineage>
</organism>
<evidence type="ECO:0000313" key="4">
    <source>
        <dbReference type="Proteomes" id="UP001057520"/>
    </source>
</evidence>
<name>A0ABY4ZM78_9CAUL</name>
<keyword evidence="4" id="KW-1185">Reference proteome</keyword>
<feature type="domain" description="HEPN AbiJ-N-terminal" evidence="1">
    <location>
        <begin position="15"/>
        <end position="165"/>
    </location>
</feature>
<dbReference type="InterPro" id="IPR049503">
    <property type="entry name" value="AbiJ_NTD4"/>
</dbReference>
<evidence type="ECO:0000259" key="2">
    <source>
        <dbReference type="Pfam" id="PF22809"/>
    </source>
</evidence>
<gene>
    <name evidence="3" type="ORF">MZV50_14400</name>
</gene>
<dbReference type="InterPro" id="IPR054280">
    <property type="entry name" value="DUF7014"/>
</dbReference>
<dbReference type="Pfam" id="PF22809">
    <property type="entry name" value="DUF7014"/>
    <property type="match status" value="1"/>
</dbReference>
<dbReference type="Pfam" id="PF18863">
    <property type="entry name" value="AbiJ_NTD4"/>
    <property type="match status" value="1"/>
</dbReference>
<evidence type="ECO:0000259" key="1">
    <source>
        <dbReference type="Pfam" id="PF18863"/>
    </source>
</evidence>
<dbReference type="NCBIfam" id="NF046078">
    <property type="entry name" value="STM4504_CBY0614"/>
    <property type="match status" value="1"/>
</dbReference>
<accession>A0ABY4ZM78</accession>